<accession>A0A4P9XZ74</accession>
<feature type="region of interest" description="Disordered" evidence="1">
    <location>
        <begin position="130"/>
        <end position="224"/>
    </location>
</feature>
<gene>
    <name evidence="3" type="ORF">BJ684DRAFT_17731</name>
</gene>
<feature type="domain" description="SCP" evidence="2">
    <location>
        <begin position="3"/>
        <end position="119"/>
    </location>
</feature>
<dbReference type="SUPFAM" id="SSF55797">
    <property type="entry name" value="PR-1-like"/>
    <property type="match status" value="1"/>
</dbReference>
<dbReference type="InterPro" id="IPR035940">
    <property type="entry name" value="CAP_sf"/>
</dbReference>
<proteinExistence type="predicted"/>
<sequence length="242" mass="26235">MSELVNIERNKAGAKSLGFSDALNHAAAYHSWDQAIHTHMTHDDWRHRELADRLEDAGVTGWTSIGENVAFGYQSTEKCMTSWMNSPEHRANILNPAFTHFGTAVWFGPDGLPYFTQAFSGDKKSYKFDMKPRGLPSSAPTCQTTSQTPRSGPAERGSQSSSPQSSGAAAPSIKSSSRAPSVKYSNPAPSYKSSGPAPSSDPASHCKNRPANAPPNATLKVTTSTNGRVTTYHCKWNWMVKA</sequence>
<dbReference type="EMBL" id="KZ988710">
    <property type="protein sequence ID" value="RKP11697.1"/>
    <property type="molecule type" value="Genomic_DNA"/>
</dbReference>
<feature type="compositionally biased region" description="Low complexity" evidence="1">
    <location>
        <begin position="193"/>
        <end position="203"/>
    </location>
</feature>
<dbReference type="CDD" id="cd05379">
    <property type="entry name" value="CAP_bacterial"/>
    <property type="match status" value="1"/>
</dbReference>
<dbReference type="PANTHER" id="PTHR31157:SF1">
    <property type="entry name" value="SCP DOMAIN-CONTAINING PROTEIN"/>
    <property type="match status" value="1"/>
</dbReference>
<name>A0A4P9XZ74_9FUNG</name>
<protein>
    <submittedName>
        <fullName evidence="3">CAP domain-containing protein</fullName>
    </submittedName>
</protein>
<dbReference type="Proteomes" id="UP000267251">
    <property type="component" value="Unassembled WGS sequence"/>
</dbReference>
<dbReference type="AlphaFoldDB" id="A0A4P9XZ74"/>
<dbReference type="OrthoDB" id="568194at2759"/>
<evidence type="ECO:0000313" key="4">
    <source>
        <dbReference type="Proteomes" id="UP000267251"/>
    </source>
</evidence>
<feature type="compositionally biased region" description="Polar residues" evidence="1">
    <location>
        <begin position="138"/>
        <end position="150"/>
    </location>
</feature>
<evidence type="ECO:0000256" key="1">
    <source>
        <dbReference type="SAM" id="MobiDB-lite"/>
    </source>
</evidence>
<feature type="compositionally biased region" description="Polar residues" evidence="1">
    <location>
        <begin position="173"/>
        <end position="192"/>
    </location>
</feature>
<dbReference type="InterPro" id="IPR014044">
    <property type="entry name" value="CAP_dom"/>
</dbReference>
<evidence type="ECO:0000259" key="2">
    <source>
        <dbReference type="Pfam" id="PF00188"/>
    </source>
</evidence>
<dbReference type="Pfam" id="PF00188">
    <property type="entry name" value="CAP"/>
    <property type="match status" value="1"/>
</dbReference>
<dbReference type="Gene3D" id="3.40.33.10">
    <property type="entry name" value="CAP"/>
    <property type="match status" value="1"/>
</dbReference>
<dbReference type="PANTHER" id="PTHR31157">
    <property type="entry name" value="SCP DOMAIN-CONTAINING PROTEIN"/>
    <property type="match status" value="1"/>
</dbReference>
<reference evidence="4" key="1">
    <citation type="journal article" date="2018" name="Nat. Microbiol.">
        <title>Leveraging single-cell genomics to expand the fungal tree of life.</title>
        <authorList>
            <person name="Ahrendt S.R."/>
            <person name="Quandt C.A."/>
            <person name="Ciobanu D."/>
            <person name="Clum A."/>
            <person name="Salamov A."/>
            <person name="Andreopoulos B."/>
            <person name="Cheng J.F."/>
            <person name="Woyke T."/>
            <person name="Pelin A."/>
            <person name="Henrissat B."/>
            <person name="Reynolds N.K."/>
            <person name="Benny G.L."/>
            <person name="Smith M.E."/>
            <person name="James T.Y."/>
            <person name="Grigoriev I.V."/>
        </authorList>
    </citation>
    <scope>NUCLEOTIDE SEQUENCE [LARGE SCALE GENOMIC DNA]</scope>
</reference>
<organism evidence="3 4">
    <name type="scientific">Piptocephalis cylindrospora</name>
    <dbReference type="NCBI Taxonomy" id="1907219"/>
    <lineage>
        <taxon>Eukaryota</taxon>
        <taxon>Fungi</taxon>
        <taxon>Fungi incertae sedis</taxon>
        <taxon>Zoopagomycota</taxon>
        <taxon>Zoopagomycotina</taxon>
        <taxon>Zoopagomycetes</taxon>
        <taxon>Zoopagales</taxon>
        <taxon>Piptocephalidaceae</taxon>
        <taxon>Piptocephalis</taxon>
    </lineage>
</organism>
<feature type="compositionally biased region" description="Low complexity" evidence="1">
    <location>
        <begin position="157"/>
        <end position="172"/>
    </location>
</feature>
<evidence type="ECO:0000313" key="3">
    <source>
        <dbReference type="EMBL" id="RKP11697.1"/>
    </source>
</evidence>
<keyword evidence="4" id="KW-1185">Reference proteome</keyword>